<dbReference type="Pfam" id="PF06809">
    <property type="entry name" value="NPDC1"/>
    <property type="match status" value="1"/>
</dbReference>
<dbReference type="AlphaFoldDB" id="A0A3Q3DNC4"/>
<accession>A0A3Q3DNC4</accession>
<feature type="transmembrane region" description="Helical" evidence="2">
    <location>
        <begin position="191"/>
        <end position="215"/>
    </location>
</feature>
<evidence type="ECO:0000256" key="1">
    <source>
        <dbReference type="SAM" id="MobiDB-lite"/>
    </source>
</evidence>
<dbReference type="GeneTree" id="ENSGT00440000038604"/>
<keyword evidence="3" id="KW-0732">Signal</keyword>
<keyword evidence="2" id="KW-0812">Transmembrane</keyword>
<evidence type="ECO:0000313" key="5">
    <source>
        <dbReference type="Proteomes" id="UP000264820"/>
    </source>
</evidence>
<feature type="signal peptide" evidence="3">
    <location>
        <begin position="1"/>
        <end position="33"/>
    </location>
</feature>
<reference evidence="4" key="1">
    <citation type="submission" date="2025-08" db="UniProtKB">
        <authorList>
            <consortium name="Ensembl"/>
        </authorList>
    </citation>
    <scope>IDENTIFICATION</scope>
</reference>
<dbReference type="InterPro" id="IPR009635">
    <property type="entry name" value="NPDC1"/>
</dbReference>
<dbReference type="STRING" id="109280.ENSHCOP00000016480"/>
<dbReference type="Proteomes" id="UP000264820">
    <property type="component" value="Unplaced"/>
</dbReference>
<dbReference type="Ensembl" id="ENSHCOT00000028485.1">
    <property type="protein sequence ID" value="ENSHCOP00000016480.1"/>
    <property type="gene ID" value="ENSHCOG00000020219.1"/>
</dbReference>
<keyword evidence="2" id="KW-1133">Transmembrane helix</keyword>
<feature type="region of interest" description="Disordered" evidence="1">
    <location>
        <begin position="124"/>
        <end position="179"/>
    </location>
</feature>
<keyword evidence="5" id="KW-1185">Reference proteome</keyword>
<protein>
    <submittedName>
        <fullName evidence="4">Neural proliferation, differentiation and control, 1a</fullName>
    </submittedName>
</protein>
<organism evidence="4 5">
    <name type="scientific">Hippocampus comes</name>
    <name type="common">Tiger tail seahorse</name>
    <dbReference type="NCBI Taxonomy" id="109280"/>
    <lineage>
        <taxon>Eukaryota</taxon>
        <taxon>Metazoa</taxon>
        <taxon>Chordata</taxon>
        <taxon>Craniata</taxon>
        <taxon>Vertebrata</taxon>
        <taxon>Euteleostomi</taxon>
        <taxon>Actinopterygii</taxon>
        <taxon>Neopterygii</taxon>
        <taxon>Teleostei</taxon>
        <taxon>Neoteleostei</taxon>
        <taxon>Acanthomorphata</taxon>
        <taxon>Syngnathiaria</taxon>
        <taxon>Syngnathiformes</taxon>
        <taxon>Syngnathoidei</taxon>
        <taxon>Syngnathidae</taxon>
        <taxon>Hippocampus</taxon>
    </lineage>
</organism>
<evidence type="ECO:0000313" key="4">
    <source>
        <dbReference type="Ensembl" id="ENSHCOP00000016480.1"/>
    </source>
</evidence>
<dbReference type="GeneID" id="109527942"/>
<dbReference type="OrthoDB" id="6270617at2759"/>
<dbReference type="KEGG" id="hcq:109527942"/>
<name>A0A3Q3DNC4_HIPCM</name>
<feature type="chain" id="PRO_5018587557" evidence="3">
    <location>
        <begin position="34"/>
        <end position="328"/>
    </location>
</feature>
<dbReference type="GO" id="GO:0016020">
    <property type="term" value="C:membrane"/>
    <property type="evidence" value="ECO:0007669"/>
    <property type="project" value="InterPro"/>
</dbReference>
<feature type="compositionally biased region" description="Polar residues" evidence="1">
    <location>
        <begin position="139"/>
        <end position="171"/>
    </location>
</feature>
<dbReference type="CTD" id="794093"/>
<sequence>MLPLSSPRSERQRRASTLLLAAVVLCVFRSAASLPARRTCPHHIDCAKQGRYLCRPGSTTCGPCLSVLVEDEMGRCVIKKRYRHHAKPPIYPDLDEEIDFIHSYIEKQEVSAIEPPKTHLKPPVFSANGGSKIAASEEGQPNNGGPSAQNHNGTAAGSVRASLSNASTPQPTRVDGRAGPLIQNAHKDDKIIIIVISLFVVIGTVALIMATVCYVKLRKESRLAQKVDYPAFRGAGVTATAGAGKSIGDKTLAQSAQMYHYQHQKQQMLSIGNHKPEQKVIDSEITSDEEEAGDFTVYECPGLAPTGEMEVKNPLFDDSSMQYQGNQK</sequence>
<evidence type="ECO:0000256" key="3">
    <source>
        <dbReference type="SAM" id="SignalP"/>
    </source>
</evidence>
<keyword evidence="2" id="KW-0472">Membrane</keyword>
<proteinExistence type="predicted"/>
<dbReference type="PANTHER" id="PTHR23352:SF2">
    <property type="entry name" value="NEURAL PROLIFERATION DIFFERENTIATION AND CONTROL PROTEIN 1"/>
    <property type="match status" value="1"/>
</dbReference>
<dbReference type="RefSeq" id="XP_019745723.1">
    <property type="nucleotide sequence ID" value="XM_019890164.1"/>
</dbReference>
<reference evidence="4" key="2">
    <citation type="submission" date="2025-09" db="UniProtKB">
        <authorList>
            <consortium name="Ensembl"/>
        </authorList>
    </citation>
    <scope>IDENTIFICATION</scope>
</reference>
<dbReference type="OMA" id="TVCWVRL"/>
<dbReference type="PANTHER" id="PTHR23352">
    <property type="entry name" value="NEURAL PROLIFERATION DIFFERENTIATION AND CONTROL PROTEIN-1 NPDC-1 PROTEIN"/>
    <property type="match status" value="1"/>
</dbReference>
<evidence type="ECO:0000256" key="2">
    <source>
        <dbReference type="SAM" id="Phobius"/>
    </source>
</evidence>